<feature type="region of interest" description="Disordered" evidence="11">
    <location>
        <begin position="1555"/>
        <end position="1614"/>
    </location>
</feature>
<evidence type="ECO:0000313" key="15">
    <source>
        <dbReference type="Proteomes" id="UP000761534"/>
    </source>
</evidence>
<feature type="region of interest" description="Disordered" evidence="11">
    <location>
        <begin position="1195"/>
        <end position="1214"/>
    </location>
</feature>
<evidence type="ECO:0000259" key="12">
    <source>
        <dbReference type="PROSITE" id="PS51456"/>
    </source>
</evidence>
<dbReference type="PANTHER" id="PTHR13140:SF857">
    <property type="entry name" value="MYOSIN-11"/>
    <property type="match status" value="1"/>
</dbReference>
<feature type="region of interest" description="Disordered" evidence="11">
    <location>
        <begin position="1315"/>
        <end position="1350"/>
    </location>
</feature>
<evidence type="ECO:0000256" key="1">
    <source>
        <dbReference type="ARBA" id="ARBA00008314"/>
    </source>
</evidence>
<feature type="compositionally biased region" description="Basic and acidic residues" evidence="11">
    <location>
        <begin position="1507"/>
        <end position="1517"/>
    </location>
</feature>
<dbReference type="InterPro" id="IPR055914">
    <property type="entry name" value="DUF7491"/>
</dbReference>
<reference evidence="14" key="1">
    <citation type="journal article" date="2019" name="G3 (Bethesda)">
        <title>Genome Assemblies of Two Rare Opportunistic Yeast Pathogens: Diutina rugosa (syn. Candida rugosa) and Trichomonascus ciferrii (syn. Candida ciferrii).</title>
        <authorList>
            <person name="Mixao V."/>
            <person name="Saus E."/>
            <person name="Hansen A.P."/>
            <person name="Lass-Florl C."/>
            <person name="Gabaldon T."/>
        </authorList>
    </citation>
    <scope>NUCLEOTIDE SEQUENCE</scope>
    <source>
        <strain evidence="14">CBS 4856</strain>
    </source>
</reference>
<dbReference type="Gene3D" id="1.10.287.2610">
    <property type="match status" value="1"/>
</dbReference>
<evidence type="ECO:0000256" key="9">
    <source>
        <dbReference type="PROSITE-ProRule" id="PRU00782"/>
    </source>
</evidence>
<name>A0A642VEB2_9ASCO</name>
<evidence type="ECO:0000256" key="2">
    <source>
        <dbReference type="ARBA" id="ARBA00022741"/>
    </source>
</evidence>
<dbReference type="Proteomes" id="UP000761534">
    <property type="component" value="Unassembled WGS sequence"/>
</dbReference>
<feature type="region of interest" description="Disordered" evidence="11">
    <location>
        <begin position="1262"/>
        <end position="1281"/>
    </location>
</feature>
<dbReference type="CDD" id="cd01377">
    <property type="entry name" value="MYSc_class_II"/>
    <property type="match status" value="1"/>
</dbReference>
<dbReference type="FunFam" id="1.20.58.530:FF:000001">
    <property type="entry name" value="Myosin heavy chain"/>
    <property type="match status" value="1"/>
</dbReference>
<dbReference type="Gene3D" id="1.20.120.720">
    <property type="entry name" value="Myosin VI head, motor domain, U50 subdomain"/>
    <property type="match status" value="1"/>
</dbReference>
<dbReference type="PROSITE" id="PS50096">
    <property type="entry name" value="IQ"/>
    <property type="match status" value="1"/>
</dbReference>
<gene>
    <name evidence="14" type="ORF">TRICI_000152</name>
</gene>
<comment type="caution">
    <text evidence="14">The sequence shown here is derived from an EMBL/GenBank/DDBJ whole genome shotgun (WGS) entry which is preliminary data.</text>
</comment>
<evidence type="ECO:0000256" key="7">
    <source>
        <dbReference type="ARBA" id="ARBA00023203"/>
    </source>
</evidence>
<evidence type="ECO:0000256" key="11">
    <source>
        <dbReference type="SAM" id="MobiDB-lite"/>
    </source>
</evidence>
<dbReference type="Pfam" id="PF00063">
    <property type="entry name" value="Myosin_head"/>
    <property type="match status" value="1"/>
</dbReference>
<feature type="compositionally biased region" description="Basic and acidic residues" evidence="11">
    <location>
        <begin position="1592"/>
        <end position="1603"/>
    </location>
</feature>
<sequence>MTFSPSGQLSKILRNADGQVDNSTSVEDAEFQEKRWVWLPDDVHAFVKGFIVSDEPDNKLKDRVVSADSVEKVNPPQFNKSSDMAELTYLNEASVVDNLYSRYTDDSIYTYSGLFLVAVNPYANLPIYDNDTIAAYKNKHRDETKPHIYAITDLAFRNMLELYENQSILVTGESGAGKTENTKKVIQYLAAIANESHTSQKSRKAKPNSPSFEEQILQANPILEAFGNAQTVRNNNSSRFGKFIRIEFARSGQIAGASIDWYLLEKSRVIYQNSDERNYHIFYQLLRGASKELREALILEQHLDQYNYLKNSSKSIDGVNDSDEFKSLLSSFKIMGINTNEQNDIFRIVAAILHIGNIELGAESADQGRILNLPQAERVCHLLGINTDMFTKGLLKPRVKAGREWVTQSRSAEQVRNSLDALSKSLYERLFSHIVNSINNSLEKSSDSTTFIGVLDIAGFEIFQNNSFEQLCINYTNEKLQQFFNHHMFVLEQEEYTRENIEWKFIDFGHDLQPTIDLIEKPNPMGIFSCLDEDCVMPKATDKTFTDKLNQLWDKKTPKFRSSKLSMGFTLTHYAAEVEYSTDGWLEKNKDPLNDNVTQLLIESSESLVKTLFAEEAASANAKPSASNKRVKKGLFRTVAQRHKEQLNHLMTQLNSTHPHFVRCIIPNHDKKPRKFDNLLVLDQLRCNGVLEGIRIARSGYPNRLFFSEFRQRYEVLVSDMPKGYIEGQKACNIILKSIGLDENLYKVGLTKVFFKSGVLAELEERRESMIRQIIVQFQSTARGSLQRALVKKQLFMSQATQVIKKNFEIYIRVKSNPWWKMYVRMKPLLLASRENGHSKVRDAEFKKLEESVKNYEDQRKKLEDEHRRTEQELERINKVLESERELALDKEEILKRAQTRETDLEDQLNKAFEDLEDLENQCEELLEAKHKADNQAELLKKELENGANLIGLLEGEKKELQGRISSLESNLEDLNKTQATKTTETEKLNEEIKFLKSSLAQREKKVEELVNKLEVSDGELEGKLKKMTANKKVEDLIRENKDIRAQLDELYHTSSDYEELVRKKESDLTSVRSEMSKLQSQLKDLDNEKADLQGKYDKLSNDLTKAQKEMQDLRKDYAKLEEDAAKSKKLLEEKISAGKKDDEGRRLLNKQVEDLKSKLSKEEESLGAERLKFEGEIQAKQSLIDRLKKEKQEVLDTNKQLKSSADEKESVLRELEQEKKKSAQLKELSAELGTLKTKLEKTDASKKEADDYIFDLERQAKQNKEKQSSLEKSLSAVNSEKESLVTEISSLKKQLQQQGTEKDNLTIERNNLSKELEAKKREVSNEQFEKDKLSKELSQKHSQMDKLRASITEEVNTRVAKLKEEKENLEASEKKLKADLEDLRTKHDTMKMQKEKMAREIEDLNHDVSREQKSALSAERMKNDIQQKLTQLNEKHERERMDRSAAEVAKRKLTSSLESTKKELQERTDQLMALQKIINPKTTKPMDWSKASQETQKLVDLGTKLQESEKNRKKAEEARALLEAQLNDAKARWSKDLDEKDSKYYASKRAILDDLASVSSPPGSPQKQRPLSSSFSNAFNSGSLVSQRRSLFSDRAEGKENTEDGSDSSKVNLNGKSLEEIEELFSSLQTSKNDLLSVYHDTSKNLVKTKELLAEAQQEKTRLEREAYQYQMSDGRPTDDEAADLRVRLDAEISRNEDIVASMKLYKGRAEEYYSRLESAEAVVLKATRSESFAKSQLKDTEDALQAALSDYKQAENTIMELQSRLHSLEGELEDKTIDLDHSREMQNRLNKELEYIQDRHSKEFVQSASSLEAMRSRYSDEIRTLSSELETEKQHRNELQSEIRTLKRQLEEAKNGGGSGNGVQNGSSWSNIKKQLEAQIEELSSANEESTLAYRDSQKRIGSLLSQVRTLRTTMDEITVDRDQLQKDKRTLEQRLSEVSQRFEELLPNGSESNTHSAAATNEVQELKAALKKQTEESKSVSEKLRLAKEKLEQDHQAAEHERQQNEELRTTQAELEKEKQSLNLKIIDLEARLLGPKTDESKYLQEKIDQLEKQLKDQSTKHAEEARQSRSNDRSMKELHNQLIQKDKHVQRLQDDSQRNEAKVKKLQESIENIQSSESSHRMAARRAEREARDAKEQALRLEKELEDWKSRFEDLRMSRSQSSTFV</sequence>
<protein>
    <submittedName>
        <fullName evidence="14">Uncharacterized protein</fullName>
    </submittedName>
</protein>
<dbReference type="InterPro" id="IPR004009">
    <property type="entry name" value="SH3_Myosin"/>
</dbReference>
<dbReference type="SMART" id="SM00242">
    <property type="entry name" value="MYSc"/>
    <property type="match status" value="1"/>
</dbReference>
<feature type="compositionally biased region" description="Basic and acidic residues" evidence="11">
    <location>
        <begin position="1315"/>
        <end position="1349"/>
    </location>
</feature>
<evidence type="ECO:0000256" key="4">
    <source>
        <dbReference type="ARBA" id="ARBA00023054"/>
    </source>
</evidence>
<dbReference type="Gene3D" id="3.40.850.10">
    <property type="entry name" value="Kinesin motor domain"/>
    <property type="match status" value="1"/>
</dbReference>
<dbReference type="GO" id="GO:1902404">
    <property type="term" value="P:mitotic actomyosin contractile ring contraction"/>
    <property type="evidence" value="ECO:0007669"/>
    <property type="project" value="UniProtKB-ARBA"/>
</dbReference>
<keyword evidence="4 10" id="KW-0175">Coiled coil</keyword>
<dbReference type="PROSITE" id="PS51844">
    <property type="entry name" value="SH3_LIKE"/>
    <property type="match status" value="1"/>
</dbReference>
<feature type="compositionally biased region" description="Basic and acidic residues" evidence="11">
    <location>
        <begin position="1401"/>
        <end position="1426"/>
    </location>
</feature>
<feature type="compositionally biased region" description="Basic and acidic residues" evidence="11">
    <location>
        <begin position="1434"/>
        <end position="1451"/>
    </location>
</feature>
<feature type="domain" description="Myosin motor" evidence="12">
    <location>
        <begin position="79"/>
        <end position="768"/>
    </location>
</feature>
<dbReference type="PRINTS" id="PR00193">
    <property type="entry name" value="MYOSINHEAVY"/>
</dbReference>
<feature type="domain" description="Myosin N-terminal SH3-like" evidence="13">
    <location>
        <begin position="32"/>
        <end position="83"/>
    </location>
</feature>
<evidence type="ECO:0000256" key="5">
    <source>
        <dbReference type="ARBA" id="ARBA00023123"/>
    </source>
</evidence>
<dbReference type="GO" id="GO:0007015">
    <property type="term" value="P:actin filament organization"/>
    <property type="evidence" value="ECO:0007669"/>
    <property type="project" value="TreeGrafter"/>
</dbReference>
<keyword evidence="3 9" id="KW-0067">ATP-binding</keyword>
<dbReference type="GO" id="GO:0016459">
    <property type="term" value="C:myosin complex"/>
    <property type="evidence" value="ECO:0007669"/>
    <property type="project" value="UniProtKB-KW"/>
</dbReference>
<feature type="compositionally biased region" description="Basic and acidic residues" evidence="11">
    <location>
        <begin position="2129"/>
        <end position="2142"/>
    </location>
</feature>
<evidence type="ECO:0000259" key="13">
    <source>
        <dbReference type="PROSITE" id="PS51844"/>
    </source>
</evidence>
<dbReference type="PANTHER" id="PTHR13140">
    <property type="entry name" value="MYOSIN"/>
    <property type="match status" value="1"/>
</dbReference>
<dbReference type="SUPFAM" id="SSF52540">
    <property type="entry name" value="P-loop containing nucleoside triphosphate hydrolases"/>
    <property type="match status" value="1"/>
</dbReference>
<dbReference type="Gene3D" id="3.30.70.1590">
    <property type="match status" value="1"/>
</dbReference>
<feature type="compositionally biased region" description="Polar residues" evidence="11">
    <location>
        <begin position="1558"/>
        <end position="1572"/>
    </location>
</feature>
<feature type="region of interest" description="Disordered" evidence="11">
    <location>
        <begin position="1478"/>
        <end position="1517"/>
    </location>
</feature>
<dbReference type="GO" id="GO:1903475">
    <property type="term" value="P:mitotic actomyosin contractile ring assembly"/>
    <property type="evidence" value="ECO:0007669"/>
    <property type="project" value="UniProtKB-ARBA"/>
</dbReference>
<feature type="compositionally biased region" description="Low complexity" evidence="11">
    <location>
        <begin position="1573"/>
        <end position="1584"/>
    </location>
</feature>
<keyword evidence="2 9" id="KW-0547">Nucleotide-binding</keyword>
<dbReference type="GO" id="GO:0005524">
    <property type="term" value="F:ATP binding"/>
    <property type="evidence" value="ECO:0007669"/>
    <property type="project" value="UniProtKB-UniRule"/>
</dbReference>
<organism evidence="14 15">
    <name type="scientific">Trichomonascus ciferrii</name>
    <dbReference type="NCBI Taxonomy" id="44093"/>
    <lineage>
        <taxon>Eukaryota</taxon>
        <taxon>Fungi</taxon>
        <taxon>Dikarya</taxon>
        <taxon>Ascomycota</taxon>
        <taxon>Saccharomycotina</taxon>
        <taxon>Dipodascomycetes</taxon>
        <taxon>Dipodascales</taxon>
        <taxon>Trichomonascaceae</taxon>
        <taxon>Trichomonascus</taxon>
        <taxon>Trichomonascus ciferrii complex</taxon>
    </lineage>
</organism>
<dbReference type="GO" id="GO:0120104">
    <property type="term" value="C:mitotic actomyosin contractile ring, proximal layer"/>
    <property type="evidence" value="ECO:0007669"/>
    <property type="project" value="UniProtKB-ARBA"/>
</dbReference>
<dbReference type="GO" id="GO:0051015">
    <property type="term" value="F:actin filament binding"/>
    <property type="evidence" value="ECO:0007669"/>
    <property type="project" value="TreeGrafter"/>
</dbReference>
<feature type="region of interest" description="Actin-binding" evidence="9">
    <location>
        <begin position="647"/>
        <end position="669"/>
    </location>
</feature>
<feature type="region of interest" description="Disordered" evidence="11">
    <location>
        <begin position="2058"/>
        <end position="2142"/>
    </location>
</feature>
<comment type="similarity">
    <text evidence="1 9">Belongs to the TRAFAC class myosin-kinesin ATPase superfamily. Myosin family.</text>
</comment>
<dbReference type="VEuPathDB" id="FungiDB:TRICI_000152"/>
<dbReference type="Gene3D" id="4.10.270.10">
    <property type="entry name" value="Myosin, subunit A"/>
    <property type="match status" value="1"/>
</dbReference>
<dbReference type="InterPro" id="IPR027417">
    <property type="entry name" value="P-loop_NTPase"/>
</dbReference>
<keyword evidence="6 9" id="KW-0505">Motor protein</keyword>
<keyword evidence="15" id="KW-1185">Reference proteome</keyword>
<evidence type="ECO:0000256" key="10">
    <source>
        <dbReference type="SAM" id="Coils"/>
    </source>
</evidence>
<feature type="region of interest" description="Disordered" evidence="11">
    <location>
        <begin position="1993"/>
        <end position="2012"/>
    </location>
</feature>
<dbReference type="Gene3D" id="1.20.5.340">
    <property type="match status" value="1"/>
</dbReference>
<dbReference type="Pfam" id="PF24319">
    <property type="entry name" value="DUF7491"/>
    <property type="match status" value="1"/>
</dbReference>
<dbReference type="EMBL" id="SWFS01000014">
    <property type="protein sequence ID" value="KAA8917713.1"/>
    <property type="molecule type" value="Genomic_DNA"/>
</dbReference>
<evidence type="ECO:0000256" key="8">
    <source>
        <dbReference type="ARBA" id="ARBA00064372"/>
    </source>
</evidence>
<dbReference type="InterPro" id="IPR036961">
    <property type="entry name" value="Kinesin_motor_dom_sf"/>
</dbReference>
<evidence type="ECO:0000256" key="3">
    <source>
        <dbReference type="ARBA" id="ARBA00022840"/>
    </source>
</evidence>
<keyword evidence="5 9" id="KW-0518">Myosin</keyword>
<dbReference type="FunFam" id="1.10.10.820:FF:000001">
    <property type="entry name" value="Myosin heavy chain"/>
    <property type="match status" value="1"/>
</dbReference>
<feature type="compositionally biased region" description="Basic and acidic residues" evidence="11">
    <location>
        <begin position="1205"/>
        <end position="1214"/>
    </location>
</feature>
<feature type="compositionally biased region" description="Basic and acidic residues" evidence="11">
    <location>
        <begin position="2058"/>
        <end position="2112"/>
    </location>
</feature>
<dbReference type="Gene3D" id="1.20.5.1160">
    <property type="entry name" value="Vasodilator-stimulated phosphoprotein"/>
    <property type="match status" value="1"/>
</dbReference>
<feature type="coiled-coil region" evidence="10">
    <location>
        <begin position="1640"/>
        <end position="1674"/>
    </location>
</feature>
<accession>A0A642VEB2</accession>
<evidence type="ECO:0000256" key="6">
    <source>
        <dbReference type="ARBA" id="ARBA00023175"/>
    </source>
</evidence>
<dbReference type="Gene3D" id="1.10.10.820">
    <property type="match status" value="1"/>
</dbReference>
<comment type="subunit">
    <text evidence="8">Binds to cdc4 and rlc1.</text>
</comment>
<dbReference type="Gene3D" id="1.20.58.530">
    <property type="match status" value="1"/>
</dbReference>
<dbReference type="OrthoDB" id="6108017at2759"/>
<feature type="coiled-coil region" evidence="10">
    <location>
        <begin position="1736"/>
        <end position="1780"/>
    </location>
</feature>
<dbReference type="GO" id="GO:0016020">
    <property type="term" value="C:membrane"/>
    <property type="evidence" value="ECO:0007669"/>
    <property type="project" value="TreeGrafter"/>
</dbReference>
<feature type="region of interest" description="Disordered" evidence="11">
    <location>
        <begin position="1401"/>
        <end position="1466"/>
    </location>
</feature>
<feature type="binding site" evidence="9">
    <location>
        <begin position="172"/>
        <end position="179"/>
    </location>
    <ligand>
        <name>ATP</name>
        <dbReference type="ChEBI" id="CHEBI:30616"/>
    </ligand>
</feature>
<dbReference type="InterPro" id="IPR001609">
    <property type="entry name" value="Myosin_head_motor_dom-like"/>
</dbReference>
<evidence type="ECO:0000313" key="14">
    <source>
        <dbReference type="EMBL" id="KAA8917713.1"/>
    </source>
</evidence>
<keyword evidence="7 9" id="KW-0009">Actin-binding</keyword>
<dbReference type="PROSITE" id="PS51456">
    <property type="entry name" value="MYOSIN_MOTOR"/>
    <property type="match status" value="1"/>
</dbReference>
<dbReference type="GO" id="GO:0000146">
    <property type="term" value="F:microfilament motor activity"/>
    <property type="evidence" value="ECO:0007669"/>
    <property type="project" value="TreeGrafter"/>
</dbReference>
<proteinExistence type="inferred from homology"/>